<keyword evidence="1" id="KW-0472">Membrane</keyword>
<dbReference type="OrthoDB" id="10317357at2759"/>
<reference evidence="2" key="1">
    <citation type="submission" date="2020-05" db="EMBL/GenBank/DDBJ databases">
        <authorList>
            <person name="Rincon C."/>
            <person name="Sanders R I."/>
            <person name="Robbins C."/>
            <person name="Chaturvedi A."/>
        </authorList>
    </citation>
    <scope>NUCLEOTIDE SEQUENCE</scope>
    <source>
        <strain evidence="2">CHB12</strain>
    </source>
</reference>
<keyword evidence="1" id="KW-1133">Transmembrane helix</keyword>
<evidence type="ECO:0000313" key="2">
    <source>
        <dbReference type="EMBL" id="CAB5378860.1"/>
    </source>
</evidence>
<name>A0A915ZIQ5_9GLOM</name>
<evidence type="ECO:0000256" key="1">
    <source>
        <dbReference type="SAM" id="Phobius"/>
    </source>
</evidence>
<dbReference type="VEuPathDB" id="FungiDB:RhiirFUN_018055"/>
<gene>
    <name evidence="2" type="ORF">CHRIB12_LOCUS16400</name>
</gene>
<comment type="caution">
    <text evidence="2">The sequence shown here is derived from an EMBL/GenBank/DDBJ whole genome shotgun (WGS) entry which is preliminary data.</text>
</comment>
<protein>
    <submittedName>
        <fullName evidence="2">Uncharacterized protein</fullName>
    </submittedName>
</protein>
<sequence>MPDRRAGHKTFGFLLIIINYYYCLFYYANDAKEGLPLSGCSPMAIVIQRNGVNNRWKNNKQHYMNPNTP</sequence>
<dbReference type="Proteomes" id="UP000684084">
    <property type="component" value="Unassembled WGS sequence"/>
</dbReference>
<accession>A0A915ZIQ5</accession>
<keyword evidence="1" id="KW-0812">Transmembrane</keyword>
<evidence type="ECO:0000313" key="3">
    <source>
        <dbReference type="Proteomes" id="UP000684084"/>
    </source>
</evidence>
<dbReference type="AlphaFoldDB" id="A0A915ZIQ5"/>
<organism evidence="2 3">
    <name type="scientific">Rhizophagus irregularis</name>
    <dbReference type="NCBI Taxonomy" id="588596"/>
    <lineage>
        <taxon>Eukaryota</taxon>
        <taxon>Fungi</taxon>
        <taxon>Fungi incertae sedis</taxon>
        <taxon>Mucoromycota</taxon>
        <taxon>Glomeromycotina</taxon>
        <taxon>Glomeromycetes</taxon>
        <taxon>Glomerales</taxon>
        <taxon>Glomeraceae</taxon>
        <taxon>Rhizophagus</taxon>
    </lineage>
</organism>
<dbReference type="EMBL" id="CAGKOT010000039">
    <property type="protein sequence ID" value="CAB5378860.1"/>
    <property type="molecule type" value="Genomic_DNA"/>
</dbReference>
<feature type="transmembrane region" description="Helical" evidence="1">
    <location>
        <begin position="12"/>
        <end position="28"/>
    </location>
</feature>
<proteinExistence type="predicted"/>